<evidence type="ECO:0000256" key="1">
    <source>
        <dbReference type="ARBA" id="ARBA00023015"/>
    </source>
</evidence>
<dbReference type="InterPro" id="IPR036271">
    <property type="entry name" value="Tet_transcr_reg_TetR-rel_C_sf"/>
</dbReference>
<feature type="DNA-binding region" description="H-T-H motif" evidence="4">
    <location>
        <begin position="50"/>
        <end position="69"/>
    </location>
</feature>
<dbReference type="Gene3D" id="1.10.357.10">
    <property type="entry name" value="Tetracycline Repressor, domain 2"/>
    <property type="match status" value="1"/>
</dbReference>
<feature type="compositionally biased region" description="Low complexity" evidence="5">
    <location>
        <begin position="1"/>
        <end position="15"/>
    </location>
</feature>
<dbReference type="OrthoDB" id="9803547at2"/>
<dbReference type="PRINTS" id="PR00455">
    <property type="entry name" value="HTHTETR"/>
</dbReference>
<proteinExistence type="predicted"/>
<evidence type="ECO:0000256" key="3">
    <source>
        <dbReference type="ARBA" id="ARBA00023163"/>
    </source>
</evidence>
<evidence type="ECO:0000256" key="2">
    <source>
        <dbReference type="ARBA" id="ARBA00023125"/>
    </source>
</evidence>
<evidence type="ECO:0000256" key="4">
    <source>
        <dbReference type="PROSITE-ProRule" id="PRU00335"/>
    </source>
</evidence>
<keyword evidence="2 4" id="KW-0238">DNA-binding</keyword>
<keyword evidence="8" id="KW-1185">Reference proteome</keyword>
<dbReference type="Pfam" id="PF00440">
    <property type="entry name" value="TetR_N"/>
    <property type="match status" value="1"/>
</dbReference>
<protein>
    <submittedName>
        <fullName evidence="7">TetR family transcriptional regulator</fullName>
    </submittedName>
</protein>
<name>A0A317DT38_9PROT</name>
<dbReference type="PROSITE" id="PS50977">
    <property type="entry name" value="HTH_TETR_2"/>
    <property type="match status" value="1"/>
</dbReference>
<sequence length="215" mass="23206">MGTDSGQGARASAGPARRRGPSPEKTARTRAQVVQAAMAEFLDQGYSAATMAGVARRAGLAKGTLYLYFPTKEALFAGIVRDIVTNPLQEAEAQAIGAEETVADYFRRTLVPVMRRIESSGRAAVARLILAEGARFPVLAEVYREEVFHPLVDHIRLHAARAIARGEPGGEILARHPHLLIAPLWVGMVNNGVIAPDRPLDIGAMFEASLDLIFR</sequence>
<dbReference type="AlphaFoldDB" id="A0A317DT38"/>
<evidence type="ECO:0000256" key="5">
    <source>
        <dbReference type="SAM" id="MobiDB-lite"/>
    </source>
</evidence>
<reference evidence="8" key="1">
    <citation type="submission" date="2018-05" db="EMBL/GenBank/DDBJ databases">
        <title>Zavarzinia sp. HR-AS.</title>
        <authorList>
            <person name="Lee Y."/>
            <person name="Jeon C.O."/>
        </authorList>
    </citation>
    <scope>NUCLEOTIDE SEQUENCE [LARGE SCALE GENOMIC DNA]</scope>
    <source>
        <strain evidence="8">DSM 1231</strain>
    </source>
</reference>
<comment type="caution">
    <text evidence="7">The sequence shown here is derived from an EMBL/GenBank/DDBJ whole genome shotgun (WGS) entry which is preliminary data.</text>
</comment>
<dbReference type="SUPFAM" id="SSF48498">
    <property type="entry name" value="Tetracyclin repressor-like, C-terminal domain"/>
    <property type="match status" value="1"/>
</dbReference>
<organism evidence="7 8">
    <name type="scientific">Zavarzinia compransoris</name>
    <dbReference type="NCBI Taxonomy" id="1264899"/>
    <lineage>
        <taxon>Bacteria</taxon>
        <taxon>Pseudomonadati</taxon>
        <taxon>Pseudomonadota</taxon>
        <taxon>Alphaproteobacteria</taxon>
        <taxon>Rhodospirillales</taxon>
        <taxon>Zavarziniaceae</taxon>
        <taxon>Zavarzinia</taxon>
    </lineage>
</organism>
<dbReference type="InterPro" id="IPR009057">
    <property type="entry name" value="Homeodomain-like_sf"/>
</dbReference>
<keyword evidence="1" id="KW-0805">Transcription regulation</keyword>
<dbReference type="RefSeq" id="WP_109923370.1">
    <property type="nucleotide sequence ID" value="NZ_QGLF01000008.1"/>
</dbReference>
<dbReference type="InterPro" id="IPR023772">
    <property type="entry name" value="DNA-bd_HTH_TetR-type_CS"/>
</dbReference>
<dbReference type="InterPro" id="IPR001647">
    <property type="entry name" value="HTH_TetR"/>
</dbReference>
<dbReference type="SUPFAM" id="SSF46689">
    <property type="entry name" value="Homeodomain-like"/>
    <property type="match status" value="1"/>
</dbReference>
<evidence type="ECO:0000313" key="7">
    <source>
        <dbReference type="EMBL" id="PWR17841.1"/>
    </source>
</evidence>
<feature type="domain" description="HTH tetR-type" evidence="6">
    <location>
        <begin position="27"/>
        <end position="87"/>
    </location>
</feature>
<dbReference type="Proteomes" id="UP000246077">
    <property type="component" value="Unassembled WGS sequence"/>
</dbReference>
<dbReference type="PANTHER" id="PTHR30055:SF223">
    <property type="entry name" value="HTH-TYPE TRANSCRIPTIONAL REGULATOR UIDR"/>
    <property type="match status" value="1"/>
</dbReference>
<gene>
    <name evidence="7" type="ORF">DKG75_22130</name>
</gene>
<evidence type="ECO:0000313" key="8">
    <source>
        <dbReference type="Proteomes" id="UP000246077"/>
    </source>
</evidence>
<evidence type="ECO:0000259" key="6">
    <source>
        <dbReference type="PROSITE" id="PS50977"/>
    </source>
</evidence>
<dbReference type="PROSITE" id="PS01081">
    <property type="entry name" value="HTH_TETR_1"/>
    <property type="match status" value="1"/>
</dbReference>
<dbReference type="GO" id="GO:0000976">
    <property type="term" value="F:transcription cis-regulatory region binding"/>
    <property type="evidence" value="ECO:0007669"/>
    <property type="project" value="TreeGrafter"/>
</dbReference>
<feature type="region of interest" description="Disordered" evidence="5">
    <location>
        <begin position="1"/>
        <end position="29"/>
    </location>
</feature>
<dbReference type="EMBL" id="QGLF01000008">
    <property type="protein sequence ID" value="PWR17841.1"/>
    <property type="molecule type" value="Genomic_DNA"/>
</dbReference>
<dbReference type="FunFam" id="1.10.10.60:FF:000141">
    <property type="entry name" value="TetR family transcriptional regulator"/>
    <property type="match status" value="1"/>
</dbReference>
<keyword evidence="3" id="KW-0804">Transcription</keyword>
<dbReference type="PANTHER" id="PTHR30055">
    <property type="entry name" value="HTH-TYPE TRANSCRIPTIONAL REGULATOR RUTR"/>
    <property type="match status" value="1"/>
</dbReference>
<dbReference type="InterPro" id="IPR050109">
    <property type="entry name" value="HTH-type_TetR-like_transc_reg"/>
</dbReference>
<accession>A0A317DT38</accession>
<dbReference type="GO" id="GO:0003700">
    <property type="term" value="F:DNA-binding transcription factor activity"/>
    <property type="evidence" value="ECO:0007669"/>
    <property type="project" value="TreeGrafter"/>
</dbReference>